<sequence length="162" mass="18246">MYFLSIIGVIVALPTPSQMEPYADFKQIGKLIYDYASKKDEAKYHLFIIDCTLNPRPYARNLVDRRITHFPNPAPGNKPIVVGHQYSVLTMLTNNPLEKAKHWVIPISTKRVESCTKGNEVGMEQIVESISTLDLEQELCATVGIHYMELNNAGCPLVSRVI</sequence>
<dbReference type="EMBL" id="LN794217">
    <property type="protein sequence ID" value="CEO17505.1"/>
    <property type="molecule type" value="Genomic_DNA"/>
</dbReference>
<accession>A0A0B7J3D4</accession>
<evidence type="ECO:0000313" key="1">
    <source>
        <dbReference type="EMBL" id="CEO17505.1"/>
    </source>
</evidence>
<organism evidence="1 2">
    <name type="scientific">Rickettsia monacensis</name>
    <dbReference type="NCBI Taxonomy" id="109232"/>
    <lineage>
        <taxon>Bacteria</taxon>
        <taxon>Pseudomonadati</taxon>
        <taxon>Pseudomonadota</taxon>
        <taxon>Alphaproteobacteria</taxon>
        <taxon>Rickettsiales</taxon>
        <taxon>Rickettsiaceae</taxon>
        <taxon>Rickettsieae</taxon>
        <taxon>Rickettsia</taxon>
        <taxon>spotted fever group</taxon>
    </lineage>
</organism>
<dbReference type="KEGG" id="rmc:RMONA_05660"/>
<proteinExistence type="predicted"/>
<evidence type="ECO:0000313" key="2">
    <source>
        <dbReference type="Proteomes" id="UP000018149"/>
    </source>
</evidence>
<reference evidence="1 2" key="1">
    <citation type="submission" date="2015-01" db="EMBL/GenBank/DDBJ databases">
        <title>Draft genome sequence of Rickettsia monacensis strain IrR/Munich.</title>
        <authorList>
            <person name="Felsheim R.F."/>
            <person name="Johnson S.L."/>
            <person name="Kurtti T.J."/>
            <person name="Munderloh U.G."/>
        </authorList>
    </citation>
    <scope>NUCLEOTIDE SEQUENCE [LARGE SCALE GENOMIC DNA]</scope>
    <source>
        <strain evidence="1 2">IrR/Munich</strain>
    </source>
</reference>
<dbReference type="Proteomes" id="UP000018149">
    <property type="component" value="Chromosome I"/>
</dbReference>
<dbReference type="STRING" id="109232.RMONA_05660"/>
<dbReference type="AlphaFoldDB" id="A0A0B7J3D4"/>
<protein>
    <submittedName>
        <fullName evidence="1">Uncharacterized protein</fullName>
    </submittedName>
</protein>
<reference evidence="2" key="2">
    <citation type="submission" date="2015-01" db="EMBL/GenBank/DDBJ databases">
        <authorList>
            <person name="Felsheim R."/>
        </authorList>
    </citation>
    <scope>NUCLEOTIDE SEQUENCE [LARGE SCALE GENOMIC DNA]</scope>
    <source>
        <strain evidence="2">IrR/Munich</strain>
    </source>
</reference>
<keyword evidence="2" id="KW-1185">Reference proteome</keyword>
<dbReference type="HOGENOM" id="CLU_1634103_0_0_5"/>
<name>A0A0B7J3D4_9RICK</name>
<dbReference type="RefSeq" id="WP_023507904.1">
    <property type="nucleotide sequence ID" value="NZ_LN794217.1"/>
</dbReference>
<gene>
    <name evidence="1" type="ORF">RMONA_05660</name>
</gene>